<comment type="caution">
    <text evidence="2">The sequence shown here is derived from an EMBL/GenBank/DDBJ whole genome shotgun (WGS) entry which is preliminary data.</text>
</comment>
<feature type="region of interest" description="Disordered" evidence="1">
    <location>
        <begin position="1"/>
        <end position="28"/>
    </location>
</feature>
<keyword evidence="3" id="KW-1185">Reference proteome</keyword>
<evidence type="ECO:0008006" key="4">
    <source>
        <dbReference type="Google" id="ProtNLM"/>
    </source>
</evidence>
<proteinExistence type="predicted"/>
<accession>A0ABQ9E1J0</accession>
<protein>
    <recommendedName>
        <fullName evidence="4">DUF4371 domain-containing protein</fullName>
    </recommendedName>
</protein>
<evidence type="ECO:0000313" key="3">
    <source>
        <dbReference type="Proteomes" id="UP001217089"/>
    </source>
</evidence>
<gene>
    <name evidence="2" type="ORF">KUTeg_023948</name>
</gene>
<dbReference type="PANTHER" id="PTHR46880">
    <property type="entry name" value="RAS-ASSOCIATING DOMAIN-CONTAINING PROTEIN"/>
    <property type="match status" value="1"/>
</dbReference>
<dbReference type="EMBL" id="JARBDR010000923">
    <property type="protein sequence ID" value="KAJ8297417.1"/>
    <property type="molecule type" value="Genomic_DNA"/>
</dbReference>
<feature type="compositionally biased region" description="Basic and acidic residues" evidence="1">
    <location>
        <begin position="1"/>
        <end position="20"/>
    </location>
</feature>
<evidence type="ECO:0000256" key="1">
    <source>
        <dbReference type="SAM" id="MobiDB-lite"/>
    </source>
</evidence>
<organism evidence="2 3">
    <name type="scientific">Tegillarca granosa</name>
    <name type="common">Malaysian cockle</name>
    <name type="synonym">Anadara granosa</name>
    <dbReference type="NCBI Taxonomy" id="220873"/>
    <lineage>
        <taxon>Eukaryota</taxon>
        <taxon>Metazoa</taxon>
        <taxon>Spiralia</taxon>
        <taxon>Lophotrochozoa</taxon>
        <taxon>Mollusca</taxon>
        <taxon>Bivalvia</taxon>
        <taxon>Autobranchia</taxon>
        <taxon>Pteriomorphia</taxon>
        <taxon>Arcoida</taxon>
        <taxon>Arcoidea</taxon>
        <taxon>Arcidae</taxon>
        <taxon>Tegillarca</taxon>
    </lineage>
</organism>
<sequence>MLTHGHRETSYDHQPRKAPEHNYSGGSQEDKQIFPYLKCAYYLAKEELPKDKFESILKLTRSLNSKLIIDGDGNLKYCSHAAVTEFQNAIGDVIIEDKISRIKSSHYFSLTVDESTDIGNKKRLLMYISYLENHQVKTELFDNIQISSSSANAEIITDKIVNSLCEKGTDISKMVANGTDSASVMTGKKSGVCC</sequence>
<dbReference type="Proteomes" id="UP001217089">
    <property type="component" value="Unassembled WGS sequence"/>
</dbReference>
<dbReference type="SUPFAM" id="SSF53098">
    <property type="entry name" value="Ribonuclease H-like"/>
    <property type="match status" value="1"/>
</dbReference>
<reference evidence="2 3" key="1">
    <citation type="submission" date="2022-12" db="EMBL/GenBank/DDBJ databases">
        <title>Chromosome-level genome of Tegillarca granosa.</title>
        <authorList>
            <person name="Kim J."/>
        </authorList>
    </citation>
    <scope>NUCLEOTIDE SEQUENCE [LARGE SCALE GENOMIC DNA]</scope>
    <source>
        <strain evidence="2">Teg-2019</strain>
        <tissue evidence="2">Adductor muscle</tissue>
    </source>
</reference>
<dbReference type="PANTHER" id="PTHR46880:SF5">
    <property type="entry name" value="DUF4371 DOMAIN-CONTAINING PROTEIN"/>
    <property type="match status" value="1"/>
</dbReference>
<name>A0ABQ9E1J0_TEGGR</name>
<dbReference type="InterPro" id="IPR012337">
    <property type="entry name" value="RNaseH-like_sf"/>
</dbReference>
<evidence type="ECO:0000313" key="2">
    <source>
        <dbReference type="EMBL" id="KAJ8297417.1"/>
    </source>
</evidence>